<gene>
    <name evidence="8" type="ORF">C8A04DRAFT_11502</name>
</gene>
<feature type="transmembrane region" description="Helical" evidence="6">
    <location>
        <begin position="321"/>
        <end position="341"/>
    </location>
</feature>
<evidence type="ECO:0000256" key="4">
    <source>
        <dbReference type="ARBA" id="ARBA00022989"/>
    </source>
</evidence>
<evidence type="ECO:0000313" key="8">
    <source>
        <dbReference type="EMBL" id="KAK4144408.1"/>
    </source>
</evidence>
<keyword evidence="4 6" id="KW-1133">Transmembrane helix</keyword>
<dbReference type="GO" id="GO:0016020">
    <property type="term" value="C:membrane"/>
    <property type="evidence" value="ECO:0007669"/>
    <property type="project" value="UniProtKB-SubCell"/>
</dbReference>
<dbReference type="InterPro" id="IPR011701">
    <property type="entry name" value="MFS"/>
</dbReference>
<feature type="transmembrane region" description="Helical" evidence="6">
    <location>
        <begin position="147"/>
        <end position="165"/>
    </location>
</feature>
<evidence type="ECO:0000256" key="5">
    <source>
        <dbReference type="ARBA" id="ARBA00023136"/>
    </source>
</evidence>
<feature type="transmembrane region" description="Helical" evidence="6">
    <location>
        <begin position="417"/>
        <end position="435"/>
    </location>
</feature>
<reference evidence="8" key="1">
    <citation type="journal article" date="2023" name="Mol. Phylogenet. Evol.">
        <title>Genome-scale phylogeny and comparative genomics of the fungal order Sordariales.</title>
        <authorList>
            <person name="Hensen N."/>
            <person name="Bonometti L."/>
            <person name="Westerberg I."/>
            <person name="Brannstrom I.O."/>
            <person name="Guillou S."/>
            <person name="Cros-Aarteil S."/>
            <person name="Calhoun S."/>
            <person name="Haridas S."/>
            <person name="Kuo A."/>
            <person name="Mondo S."/>
            <person name="Pangilinan J."/>
            <person name="Riley R."/>
            <person name="LaButti K."/>
            <person name="Andreopoulos B."/>
            <person name="Lipzen A."/>
            <person name="Chen C."/>
            <person name="Yan M."/>
            <person name="Daum C."/>
            <person name="Ng V."/>
            <person name="Clum A."/>
            <person name="Steindorff A."/>
            <person name="Ohm R.A."/>
            <person name="Martin F."/>
            <person name="Silar P."/>
            <person name="Natvig D.O."/>
            <person name="Lalanne C."/>
            <person name="Gautier V."/>
            <person name="Ament-Velasquez S.L."/>
            <person name="Kruys A."/>
            <person name="Hutchinson M.I."/>
            <person name="Powell A.J."/>
            <person name="Barry K."/>
            <person name="Miller A.N."/>
            <person name="Grigoriev I.V."/>
            <person name="Debuchy R."/>
            <person name="Gladieux P."/>
            <person name="Hiltunen Thoren M."/>
            <person name="Johannesson H."/>
        </authorList>
    </citation>
    <scope>NUCLEOTIDE SEQUENCE</scope>
    <source>
        <strain evidence="8">CBS 141.50</strain>
    </source>
</reference>
<keyword evidence="9" id="KW-1185">Reference proteome</keyword>
<feature type="domain" description="Major facilitator superfamily (MFS) profile" evidence="7">
    <location>
        <begin position="51"/>
        <end position="475"/>
    </location>
</feature>
<dbReference type="SUPFAM" id="SSF103473">
    <property type="entry name" value="MFS general substrate transporter"/>
    <property type="match status" value="1"/>
</dbReference>
<dbReference type="Pfam" id="PF07690">
    <property type="entry name" value="MFS_1"/>
    <property type="match status" value="1"/>
</dbReference>
<dbReference type="PANTHER" id="PTHR43791:SF32">
    <property type="entry name" value="MAJOR FACILITATOR SUPERFAMILY (MFS) PROFILE DOMAIN-CONTAINING PROTEIN"/>
    <property type="match status" value="1"/>
</dbReference>
<feature type="transmembrane region" description="Helical" evidence="6">
    <location>
        <begin position="116"/>
        <end position="135"/>
    </location>
</feature>
<dbReference type="InterPro" id="IPR036259">
    <property type="entry name" value="MFS_trans_sf"/>
</dbReference>
<accession>A0AAN6V3W6</accession>
<reference evidence="8" key="2">
    <citation type="submission" date="2023-05" db="EMBL/GenBank/DDBJ databases">
        <authorList>
            <consortium name="Lawrence Berkeley National Laboratory"/>
            <person name="Steindorff A."/>
            <person name="Hensen N."/>
            <person name="Bonometti L."/>
            <person name="Westerberg I."/>
            <person name="Brannstrom I.O."/>
            <person name="Guillou S."/>
            <person name="Cros-Aarteil S."/>
            <person name="Calhoun S."/>
            <person name="Haridas S."/>
            <person name="Kuo A."/>
            <person name="Mondo S."/>
            <person name="Pangilinan J."/>
            <person name="Riley R."/>
            <person name="Labutti K."/>
            <person name="Andreopoulos B."/>
            <person name="Lipzen A."/>
            <person name="Chen C."/>
            <person name="Yanf M."/>
            <person name="Daum C."/>
            <person name="Ng V."/>
            <person name="Clum A."/>
            <person name="Ohm R."/>
            <person name="Martin F."/>
            <person name="Silar P."/>
            <person name="Natvig D."/>
            <person name="Lalanne C."/>
            <person name="Gautier V."/>
            <person name="Ament-Velasquez S.L."/>
            <person name="Kruys A."/>
            <person name="Hutchinson M.I."/>
            <person name="Powell A.J."/>
            <person name="Barry K."/>
            <person name="Miller A.N."/>
            <person name="Grigoriev I.V."/>
            <person name="Debuchy R."/>
            <person name="Gladieux P."/>
            <person name="Thoren M.H."/>
            <person name="Johannesson H."/>
        </authorList>
    </citation>
    <scope>NUCLEOTIDE SEQUENCE</scope>
    <source>
        <strain evidence="8">CBS 141.50</strain>
    </source>
</reference>
<feature type="transmembrane region" description="Helical" evidence="6">
    <location>
        <begin position="177"/>
        <end position="199"/>
    </location>
</feature>
<keyword evidence="2" id="KW-0813">Transport</keyword>
<sequence length="485" mass="53921">MSVNQEAKGLDEKRGVEFSDGRLSRSEDEGQELTWTEEEEKVLVRRLDFLIMPLLILGFFALQIDRGNIGNALTDFFLRDVGITQFQFNVGQQLLSAGIVLLEIPSNIILYRLGPTVWIGGQILAWGLVATLQAFQKGLGSYLATRLLLGLCEAGFIPAGLFTMTRWYKRDESTSRFSIYFLGNLLSAACSGLIAYGILHMRGIGGLAGWQWLFLLEGIFTVLVGILFICLFPISAANPVSLIGLRYFNERESQILQQRVLRDDPSKVQARQNISLEEVKTTFTNWRLIPHLLMTIVALAPASTMGSYAPTLVISMGYERLQSNAMASIGAWIQLVMNVLWGVIAEKTRRRGLMVFLGILILWGTSLGNRLLVDSTNYPLKFGVLTASLSFQVPFHAVNGSWLSLNCKTAGERSITMAMLIMCANIAGIVGSQLFQAQDAPLYRTGFTVIVAFLSAAVVLATLANLQYWLLNKFQKRVGKDRYQY</sequence>
<feature type="transmembrane region" description="Helical" evidence="6">
    <location>
        <begin position="219"/>
        <end position="245"/>
    </location>
</feature>
<keyword evidence="5 6" id="KW-0472">Membrane</keyword>
<evidence type="ECO:0000256" key="6">
    <source>
        <dbReference type="SAM" id="Phobius"/>
    </source>
</evidence>
<dbReference type="PROSITE" id="PS50850">
    <property type="entry name" value="MFS"/>
    <property type="match status" value="1"/>
</dbReference>
<feature type="transmembrane region" description="Helical" evidence="6">
    <location>
        <begin position="384"/>
        <end position="405"/>
    </location>
</feature>
<comment type="subcellular location">
    <subcellularLocation>
        <location evidence="1">Membrane</location>
        <topology evidence="1">Multi-pass membrane protein</topology>
    </subcellularLocation>
</comment>
<evidence type="ECO:0000256" key="2">
    <source>
        <dbReference type="ARBA" id="ARBA00022448"/>
    </source>
</evidence>
<feature type="transmembrane region" description="Helical" evidence="6">
    <location>
        <begin position="447"/>
        <end position="471"/>
    </location>
</feature>
<dbReference type="Proteomes" id="UP001302676">
    <property type="component" value="Unassembled WGS sequence"/>
</dbReference>
<evidence type="ECO:0000313" key="9">
    <source>
        <dbReference type="Proteomes" id="UP001302676"/>
    </source>
</evidence>
<dbReference type="GO" id="GO:0022857">
    <property type="term" value="F:transmembrane transporter activity"/>
    <property type="evidence" value="ECO:0007669"/>
    <property type="project" value="InterPro"/>
</dbReference>
<organism evidence="8 9">
    <name type="scientific">Dichotomopilus funicola</name>
    <dbReference type="NCBI Taxonomy" id="1934379"/>
    <lineage>
        <taxon>Eukaryota</taxon>
        <taxon>Fungi</taxon>
        <taxon>Dikarya</taxon>
        <taxon>Ascomycota</taxon>
        <taxon>Pezizomycotina</taxon>
        <taxon>Sordariomycetes</taxon>
        <taxon>Sordariomycetidae</taxon>
        <taxon>Sordariales</taxon>
        <taxon>Chaetomiaceae</taxon>
        <taxon>Dichotomopilus</taxon>
    </lineage>
</organism>
<name>A0AAN6V3W6_9PEZI</name>
<proteinExistence type="predicted"/>
<feature type="transmembrane region" description="Helical" evidence="6">
    <location>
        <begin position="353"/>
        <end position="372"/>
    </location>
</feature>
<dbReference type="RefSeq" id="XP_062637779.1">
    <property type="nucleotide sequence ID" value="XM_062776996.1"/>
</dbReference>
<evidence type="ECO:0000259" key="7">
    <source>
        <dbReference type="PROSITE" id="PS50850"/>
    </source>
</evidence>
<keyword evidence="3 6" id="KW-0812">Transmembrane</keyword>
<dbReference type="GeneID" id="87813609"/>
<dbReference type="Gene3D" id="1.20.1250.20">
    <property type="entry name" value="MFS general substrate transporter like domains"/>
    <property type="match status" value="2"/>
</dbReference>
<comment type="caution">
    <text evidence="8">The sequence shown here is derived from an EMBL/GenBank/DDBJ whole genome shotgun (WGS) entry which is preliminary data.</text>
</comment>
<feature type="transmembrane region" description="Helical" evidence="6">
    <location>
        <begin position="288"/>
        <end position="309"/>
    </location>
</feature>
<dbReference type="EMBL" id="MU853577">
    <property type="protein sequence ID" value="KAK4144408.1"/>
    <property type="molecule type" value="Genomic_DNA"/>
</dbReference>
<dbReference type="AlphaFoldDB" id="A0AAN6V3W6"/>
<protein>
    <recommendedName>
        <fullName evidence="7">Major facilitator superfamily (MFS) profile domain-containing protein</fullName>
    </recommendedName>
</protein>
<evidence type="ECO:0000256" key="3">
    <source>
        <dbReference type="ARBA" id="ARBA00022692"/>
    </source>
</evidence>
<dbReference type="InterPro" id="IPR020846">
    <property type="entry name" value="MFS_dom"/>
</dbReference>
<evidence type="ECO:0000256" key="1">
    <source>
        <dbReference type="ARBA" id="ARBA00004141"/>
    </source>
</evidence>
<dbReference type="PANTHER" id="PTHR43791">
    <property type="entry name" value="PERMEASE-RELATED"/>
    <property type="match status" value="1"/>
</dbReference>